<name>A0A0K2U0K9_LEPSM</name>
<sequence>MTLTFNLFAYKEDVVILYRNYFLYLNSLYELK</sequence>
<feature type="non-terminal residue" evidence="1">
    <location>
        <position position="32"/>
    </location>
</feature>
<protein>
    <submittedName>
        <fullName evidence="1">Uncharacterized protein</fullName>
    </submittedName>
</protein>
<dbReference type="AlphaFoldDB" id="A0A0K2U0K9"/>
<organism evidence="1">
    <name type="scientific">Lepeophtheirus salmonis</name>
    <name type="common">Salmon louse</name>
    <name type="synonym">Caligus salmonis</name>
    <dbReference type="NCBI Taxonomy" id="72036"/>
    <lineage>
        <taxon>Eukaryota</taxon>
        <taxon>Metazoa</taxon>
        <taxon>Ecdysozoa</taxon>
        <taxon>Arthropoda</taxon>
        <taxon>Crustacea</taxon>
        <taxon>Multicrustacea</taxon>
        <taxon>Hexanauplia</taxon>
        <taxon>Copepoda</taxon>
        <taxon>Siphonostomatoida</taxon>
        <taxon>Caligidae</taxon>
        <taxon>Lepeophtheirus</taxon>
    </lineage>
</organism>
<reference evidence="1" key="1">
    <citation type="submission" date="2014-05" db="EMBL/GenBank/DDBJ databases">
        <authorList>
            <person name="Chronopoulou M."/>
        </authorList>
    </citation>
    <scope>NUCLEOTIDE SEQUENCE</scope>
    <source>
        <tissue evidence="1">Whole organism</tissue>
    </source>
</reference>
<accession>A0A0K2U0K9</accession>
<evidence type="ECO:0000313" key="1">
    <source>
        <dbReference type="EMBL" id="CDW31630.1"/>
    </source>
</evidence>
<proteinExistence type="predicted"/>
<dbReference type="EMBL" id="HACA01014269">
    <property type="protein sequence ID" value="CDW31630.1"/>
    <property type="molecule type" value="Transcribed_RNA"/>
</dbReference>